<gene>
    <name evidence="1" type="ORF">SLEP1_g48436</name>
</gene>
<evidence type="ECO:0000313" key="1">
    <source>
        <dbReference type="EMBL" id="GKV40835.1"/>
    </source>
</evidence>
<dbReference type="Proteomes" id="UP001054252">
    <property type="component" value="Unassembled WGS sequence"/>
</dbReference>
<dbReference type="PANTHER" id="PTHR33240">
    <property type="entry name" value="OS08G0508500 PROTEIN"/>
    <property type="match status" value="1"/>
</dbReference>
<dbReference type="AlphaFoldDB" id="A0AAV5LTK2"/>
<reference evidence="1 2" key="1">
    <citation type="journal article" date="2021" name="Commun. Biol.">
        <title>The genome of Shorea leprosula (Dipterocarpaceae) highlights the ecological relevance of drought in aseasonal tropical rainforests.</title>
        <authorList>
            <person name="Ng K.K.S."/>
            <person name="Kobayashi M.J."/>
            <person name="Fawcett J.A."/>
            <person name="Hatakeyama M."/>
            <person name="Paape T."/>
            <person name="Ng C.H."/>
            <person name="Ang C.C."/>
            <person name="Tnah L.H."/>
            <person name="Lee C.T."/>
            <person name="Nishiyama T."/>
            <person name="Sese J."/>
            <person name="O'Brien M.J."/>
            <person name="Copetti D."/>
            <person name="Mohd Noor M.I."/>
            <person name="Ong R.C."/>
            <person name="Putra M."/>
            <person name="Sireger I.Z."/>
            <person name="Indrioko S."/>
            <person name="Kosugi Y."/>
            <person name="Izuno A."/>
            <person name="Isagi Y."/>
            <person name="Lee S.L."/>
            <person name="Shimizu K.K."/>
        </authorList>
    </citation>
    <scope>NUCLEOTIDE SEQUENCE [LARGE SCALE GENOMIC DNA]</scope>
    <source>
        <strain evidence="1">214</strain>
    </source>
</reference>
<proteinExistence type="predicted"/>
<name>A0AAV5LTK2_9ROSI</name>
<sequence length="242" mass="27809">MISCGMHSGGQSARGRKAYARQVMIVNKNRPLKRPFEEAKWENAPITFSLADYKWLEGEPDVMMPHADPFVAIVHIGNHNNKVFIDMGSSPNILYWSCFQKMQLKPTSLKKYEGPIYRFDNQLVPIEGVITLPIYVGVEPRFGWRSQKMARTYYQDIFKKVELAVTPKTSVLDAFRPSQPCQQMMSISDIDHQPENVEQKVEPVESVETVPLNLDELEKMVKIGTKLTMEERTELLEFLKAN</sequence>
<dbReference type="EMBL" id="BPVZ01000144">
    <property type="protein sequence ID" value="GKV40835.1"/>
    <property type="molecule type" value="Genomic_DNA"/>
</dbReference>
<keyword evidence="2" id="KW-1185">Reference proteome</keyword>
<evidence type="ECO:0000313" key="2">
    <source>
        <dbReference type="Proteomes" id="UP001054252"/>
    </source>
</evidence>
<protein>
    <submittedName>
        <fullName evidence="1">Uncharacterized protein</fullName>
    </submittedName>
</protein>
<organism evidence="1 2">
    <name type="scientific">Rubroshorea leprosula</name>
    <dbReference type="NCBI Taxonomy" id="152421"/>
    <lineage>
        <taxon>Eukaryota</taxon>
        <taxon>Viridiplantae</taxon>
        <taxon>Streptophyta</taxon>
        <taxon>Embryophyta</taxon>
        <taxon>Tracheophyta</taxon>
        <taxon>Spermatophyta</taxon>
        <taxon>Magnoliopsida</taxon>
        <taxon>eudicotyledons</taxon>
        <taxon>Gunneridae</taxon>
        <taxon>Pentapetalae</taxon>
        <taxon>rosids</taxon>
        <taxon>malvids</taxon>
        <taxon>Malvales</taxon>
        <taxon>Dipterocarpaceae</taxon>
        <taxon>Rubroshorea</taxon>
    </lineage>
</organism>
<accession>A0AAV5LTK2</accession>
<dbReference type="PANTHER" id="PTHR33240:SF17">
    <property type="entry name" value="EUKARYOTIC PEPTIDE CHAIN RELEASE FACTOR GTP-BINDING SUBUNIT-LIKE"/>
    <property type="match status" value="1"/>
</dbReference>
<comment type="caution">
    <text evidence="1">The sequence shown here is derived from an EMBL/GenBank/DDBJ whole genome shotgun (WGS) entry which is preliminary data.</text>
</comment>